<keyword evidence="6" id="KW-0460">Magnesium</keyword>
<organism evidence="11 12">
    <name type="scientific">Mortierella alpina</name>
    <name type="common">Oleaginous fungus</name>
    <name type="synonym">Mortierella renispora</name>
    <dbReference type="NCBI Taxonomy" id="64518"/>
    <lineage>
        <taxon>Eukaryota</taxon>
        <taxon>Fungi</taxon>
        <taxon>Fungi incertae sedis</taxon>
        <taxon>Mucoromycota</taxon>
        <taxon>Mortierellomycotina</taxon>
        <taxon>Mortierellomycetes</taxon>
        <taxon>Mortierellales</taxon>
        <taxon>Mortierellaceae</taxon>
        <taxon>Mortierella</taxon>
    </lineage>
</organism>
<evidence type="ECO:0000256" key="4">
    <source>
        <dbReference type="ARBA" id="ARBA00022692"/>
    </source>
</evidence>
<dbReference type="GO" id="GO:0046872">
    <property type="term" value="F:metal ion binding"/>
    <property type="evidence" value="ECO:0007669"/>
    <property type="project" value="UniProtKB-KW"/>
</dbReference>
<dbReference type="SUPFAM" id="SSF81660">
    <property type="entry name" value="Metal cation-transporting ATPase, ATP-binding domain N"/>
    <property type="match status" value="1"/>
</dbReference>
<dbReference type="SUPFAM" id="SSF81665">
    <property type="entry name" value="Calcium ATPase, transmembrane domain M"/>
    <property type="match status" value="1"/>
</dbReference>
<dbReference type="InterPro" id="IPR023298">
    <property type="entry name" value="ATPase_P-typ_TM_dom_sf"/>
</dbReference>
<reference evidence="11" key="1">
    <citation type="journal article" date="2020" name="Fungal Divers.">
        <title>Resolving the Mortierellaceae phylogeny through synthesis of multi-gene phylogenetics and phylogenomics.</title>
        <authorList>
            <person name="Vandepol N."/>
            <person name="Liber J."/>
            <person name="Desiro A."/>
            <person name="Na H."/>
            <person name="Kennedy M."/>
            <person name="Barry K."/>
            <person name="Grigoriev I.V."/>
            <person name="Miller A.N."/>
            <person name="O'Donnell K."/>
            <person name="Stajich J.E."/>
            <person name="Bonito G."/>
        </authorList>
    </citation>
    <scope>NUCLEOTIDE SEQUENCE</scope>
    <source>
        <strain evidence="11">CK1249</strain>
    </source>
</reference>
<evidence type="ECO:0000256" key="7">
    <source>
        <dbReference type="ARBA" id="ARBA00022989"/>
    </source>
</evidence>
<feature type="domain" description="Cation-transporting P-type ATPase C-terminal" evidence="10">
    <location>
        <begin position="229"/>
        <end position="399"/>
    </location>
</feature>
<evidence type="ECO:0000259" key="10">
    <source>
        <dbReference type="Pfam" id="PF00689"/>
    </source>
</evidence>
<dbReference type="OrthoDB" id="158672at2759"/>
<dbReference type="GO" id="GO:0015444">
    <property type="term" value="F:P-type magnesium transporter activity"/>
    <property type="evidence" value="ECO:0007669"/>
    <property type="project" value="InterPro"/>
</dbReference>
<evidence type="ECO:0000313" key="11">
    <source>
        <dbReference type="EMBL" id="KAF9962042.1"/>
    </source>
</evidence>
<dbReference type="AlphaFoldDB" id="A0A9P6M1V7"/>
<gene>
    <name evidence="11" type="ORF">BGZ70_008139</name>
</gene>
<evidence type="ECO:0000256" key="2">
    <source>
        <dbReference type="ARBA" id="ARBA00022475"/>
    </source>
</evidence>
<evidence type="ECO:0000256" key="6">
    <source>
        <dbReference type="ARBA" id="ARBA00022842"/>
    </source>
</evidence>
<dbReference type="SUPFAM" id="SSF56784">
    <property type="entry name" value="HAD-like"/>
    <property type="match status" value="1"/>
</dbReference>
<protein>
    <recommendedName>
        <fullName evidence="10">Cation-transporting P-type ATPase C-terminal domain-containing protein</fullName>
    </recommendedName>
</protein>
<feature type="transmembrane region" description="Helical" evidence="9">
    <location>
        <begin position="377"/>
        <end position="393"/>
    </location>
</feature>
<evidence type="ECO:0000256" key="3">
    <source>
        <dbReference type="ARBA" id="ARBA00022553"/>
    </source>
</evidence>
<dbReference type="PANTHER" id="PTHR24093">
    <property type="entry name" value="CATION TRANSPORTING ATPASE"/>
    <property type="match status" value="1"/>
</dbReference>
<keyword evidence="2" id="KW-1003">Cell membrane</keyword>
<dbReference type="Gene3D" id="1.20.1110.10">
    <property type="entry name" value="Calcium-transporting ATPase, transmembrane domain"/>
    <property type="match status" value="1"/>
</dbReference>
<evidence type="ECO:0000256" key="5">
    <source>
        <dbReference type="ARBA" id="ARBA00022723"/>
    </source>
</evidence>
<name>A0A9P6M1V7_MORAP</name>
<keyword evidence="3" id="KW-0597">Phosphoprotein</keyword>
<keyword evidence="12" id="KW-1185">Reference proteome</keyword>
<accession>A0A9P6M1V7</accession>
<evidence type="ECO:0000256" key="1">
    <source>
        <dbReference type="ARBA" id="ARBA00004651"/>
    </source>
</evidence>
<dbReference type="InterPro" id="IPR036412">
    <property type="entry name" value="HAD-like_sf"/>
</dbReference>
<keyword evidence="8 9" id="KW-0472">Membrane</keyword>
<feature type="transmembrane region" description="Helical" evidence="9">
    <location>
        <begin position="342"/>
        <end position="365"/>
    </location>
</feature>
<dbReference type="Pfam" id="PF00689">
    <property type="entry name" value="Cation_ATPase_C"/>
    <property type="match status" value="1"/>
</dbReference>
<comment type="caution">
    <text evidence="11">The sequence shown here is derived from an EMBL/GenBank/DDBJ whole genome shotgun (WGS) entry which is preliminary data.</text>
</comment>
<dbReference type="GO" id="GO:0005886">
    <property type="term" value="C:plasma membrane"/>
    <property type="evidence" value="ECO:0007669"/>
    <property type="project" value="UniProtKB-SubCell"/>
</dbReference>
<dbReference type="Gene3D" id="3.40.1110.10">
    <property type="entry name" value="Calcium-transporting ATPase, cytoplasmic domain N"/>
    <property type="match status" value="1"/>
</dbReference>
<dbReference type="InterPro" id="IPR006068">
    <property type="entry name" value="ATPase_P-typ_cation-transptr_C"/>
</dbReference>
<keyword evidence="7 9" id="KW-1133">Transmembrane helix</keyword>
<dbReference type="Proteomes" id="UP000738359">
    <property type="component" value="Unassembled WGS sequence"/>
</dbReference>
<feature type="transmembrane region" description="Helical" evidence="9">
    <location>
        <begin position="275"/>
        <end position="298"/>
    </location>
</feature>
<keyword evidence="4 9" id="KW-0812">Transmembrane</keyword>
<dbReference type="InterPro" id="IPR023299">
    <property type="entry name" value="ATPase_P-typ_cyto_dom_N"/>
</dbReference>
<dbReference type="InterPro" id="IPR023214">
    <property type="entry name" value="HAD_sf"/>
</dbReference>
<sequence length="409" mass="46182">MSVVIENNHDEQAILISKGAVEEMLRICTKIVIPRSDNDIQELSMDDEVHGLDVLEQVQDDQIHVLTPEMILHLTEMNKGLNVDGLRVVAVAYRNLDKVKTDYGVSDESDMIFAGLIGFLDSPKESTGPAVKELMSLGIEVKVLTGDSAAVCRKVCEQIDLPVKAIVTTEDLIESADVILLEKSLMVIAEAVMVGRTTYGNTMKYIMMAISSNFGNVFSMLVASAWLPFLPMLPIHILTQNLLYDISQTTIPWDHMDKEFLLVPHRWNIRSILRFMVFMGPWSSIFDISTFLFMWFYFDIKMPDDPQEHLFQTGWFCEGALSQLLVIYIIRSPKIPFIQTNAARPVMVGSLIISAIVLALPHIGVFRELLNMEALPAIYYAYLVSALLSYLVVTQGAKMMYLRLFNAWF</sequence>
<keyword evidence="5" id="KW-0479">Metal-binding</keyword>
<dbReference type="GO" id="GO:0000166">
    <property type="term" value="F:nucleotide binding"/>
    <property type="evidence" value="ECO:0007669"/>
    <property type="project" value="InterPro"/>
</dbReference>
<dbReference type="PRINTS" id="PR01836">
    <property type="entry name" value="MGATPASE"/>
</dbReference>
<feature type="transmembrane region" description="Helical" evidence="9">
    <location>
        <begin position="310"/>
        <end position="330"/>
    </location>
</feature>
<dbReference type="InterPro" id="IPR006415">
    <property type="entry name" value="P-type_ATPase_IIIB"/>
</dbReference>
<evidence type="ECO:0000256" key="9">
    <source>
        <dbReference type="SAM" id="Phobius"/>
    </source>
</evidence>
<comment type="subcellular location">
    <subcellularLocation>
        <location evidence="1">Cell membrane</location>
        <topology evidence="1">Multi-pass membrane protein</topology>
    </subcellularLocation>
</comment>
<dbReference type="Pfam" id="PF13246">
    <property type="entry name" value="Cation_ATPase"/>
    <property type="match status" value="1"/>
</dbReference>
<dbReference type="Gene3D" id="3.40.50.1000">
    <property type="entry name" value="HAD superfamily/HAD-like"/>
    <property type="match status" value="1"/>
</dbReference>
<dbReference type="EMBL" id="JAAAHY010000563">
    <property type="protein sequence ID" value="KAF9962042.1"/>
    <property type="molecule type" value="Genomic_DNA"/>
</dbReference>
<proteinExistence type="predicted"/>
<evidence type="ECO:0000313" key="12">
    <source>
        <dbReference type="Proteomes" id="UP000738359"/>
    </source>
</evidence>
<dbReference type="PANTHER" id="PTHR24093:SF128">
    <property type="entry name" value="MAGNESIUM-TRANSPORTING ATPASE, P-TYPE 1"/>
    <property type="match status" value="1"/>
</dbReference>
<evidence type="ECO:0000256" key="8">
    <source>
        <dbReference type="ARBA" id="ARBA00023136"/>
    </source>
</evidence>